<accession>A0A290ZBA3</accession>
<keyword evidence="2" id="KW-0812">Transmembrane</keyword>
<keyword evidence="2" id="KW-1133">Transmembrane helix</keyword>
<dbReference type="KEGG" id="apre:CNX65_25875"/>
<feature type="compositionally biased region" description="Low complexity" evidence="1">
    <location>
        <begin position="90"/>
        <end position="99"/>
    </location>
</feature>
<evidence type="ECO:0000313" key="4">
    <source>
        <dbReference type="Proteomes" id="UP000218505"/>
    </source>
</evidence>
<protein>
    <submittedName>
        <fullName evidence="3">Uncharacterized protein</fullName>
    </submittedName>
</protein>
<gene>
    <name evidence="3" type="ORF">CNX65_25875</name>
</gene>
<keyword evidence="4" id="KW-1185">Reference proteome</keyword>
<feature type="region of interest" description="Disordered" evidence="1">
    <location>
        <begin position="1"/>
        <end position="45"/>
    </location>
</feature>
<reference evidence="3" key="1">
    <citation type="submission" date="2017-09" db="EMBL/GenBank/DDBJ databases">
        <title>Complete Genome Sequence of ansamitocin-producing Bacterium Actinosynnema pretiosum X47.</title>
        <authorList>
            <person name="Cao G."/>
            <person name="Zong G."/>
            <person name="Zhong C."/>
            <person name="Fu J."/>
        </authorList>
    </citation>
    <scope>NUCLEOTIDE SEQUENCE [LARGE SCALE GENOMIC DNA]</scope>
    <source>
        <strain evidence="3">X47</strain>
    </source>
</reference>
<feature type="region of interest" description="Disordered" evidence="1">
    <location>
        <begin position="81"/>
        <end position="137"/>
    </location>
</feature>
<organism evidence="3 4">
    <name type="scientific">Actinosynnema pretiosum</name>
    <dbReference type="NCBI Taxonomy" id="42197"/>
    <lineage>
        <taxon>Bacteria</taxon>
        <taxon>Bacillati</taxon>
        <taxon>Actinomycetota</taxon>
        <taxon>Actinomycetes</taxon>
        <taxon>Pseudonocardiales</taxon>
        <taxon>Pseudonocardiaceae</taxon>
        <taxon>Actinosynnema</taxon>
    </lineage>
</organism>
<feature type="compositionally biased region" description="Low complexity" evidence="1">
    <location>
        <begin position="18"/>
        <end position="42"/>
    </location>
</feature>
<keyword evidence="2" id="KW-0472">Membrane</keyword>
<proteinExistence type="predicted"/>
<feature type="transmembrane region" description="Helical" evidence="2">
    <location>
        <begin position="141"/>
        <end position="162"/>
    </location>
</feature>
<evidence type="ECO:0000256" key="2">
    <source>
        <dbReference type="SAM" id="Phobius"/>
    </source>
</evidence>
<dbReference type="AlphaFoldDB" id="A0A290ZBA3"/>
<dbReference type="EMBL" id="CP023445">
    <property type="protein sequence ID" value="ATE56275.1"/>
    <property type="molecule type" value="Genomic_DNA"/>
</dbReference>
<evidence type="ECO:0000256" key="1">
    <source>
        <dbReference type="SAM" id="MobiDB-lite"/>
    </source>
</evidence>
<name>A0A290ZBA3_9PSEU</name>
<dbReference type="Proteomes" id="UP000218505">
    <property type="component" value="Chromosome"/>
</dbReference>
<evidence type="ECO:0000313" key="3">
    <source>
        <dbReference type="EMBL" id="ATE56275.1"/>
    </source>
</evidence>
<sequence length="353" mass="37077">MTGEPVVDTRQPGTSADPEAAPGQVAPGQAAPGQAVPGEAAVSGPVAGGQPALVVPARTPTGPEQPVVVARIPGHGPVYAQVPPPAGAFPGQYPEQYPHYPHHPHHPGQPTHPGQPPNPGPHGHAGFGAPPPPKPANHEGVVSAVGFVLVLVLGMLAVAVSVDRGSERGAQDGAITFTLPPVQAITPPPIIATEPPTGRVKAQVGAMMSPECDLPDALLERAKTRNRAEGRSDSYFASCDYRTLADADTGYRELQVTVGAFDYPDIRDNWFDQEHGRRWDEVRELPGVGERAKVMLRRTDRSGDMVTIKVVSGVRVFEVVYGGTVRDSYLADPIPAAEAEAIAMEVLQAVMAE</sequence>